<organism evidence="6">
    <name type="scientific">Micromonospora sp. CCTCC AA 2012012</name>
    <dbReference type="NCBI Taxonomy" id="3111921"/>
    <lineage>
        <taxon>Bacteria</taxon>
        <taxon>Bacillati</taxon>
        <taxon>Actinomycetota</taxon>
        <taxon>Actinomycetes</taxon>
        <taxon>Micromonosporales</taxon>
        <taxon>Micromonosporaceae</taxon>
        <taxon>Micromonospora</taxon>
    </lineage>
</organism>
<dbReference type="SUPFAM" id="SSF53383">
    <property type="entry name" value="PLP-dependent transferases"/>
    <property type="match status" value="1"/>
</dbReference>
<reference evidence="7" key="2">
    <citation type="submission" date="2024-06" db="EMBL/GenBank/DDBJ databases">
        <title>Micromonospora mangrovi CCTCC AA 2012012 genome sequences.</title>
        <authorList>
            <person name="Gao J."/>
        </authorList>
    </citation>
    <scope>NUCLEOTIDE SEQUENCE</scope>
    <source>
        <strain evidence="7">CCTCC AA 2012012</strain>
    </source>
</reference>
<sequence length="336" mass="36056">MSEQQIHRADANESPYPPVPAVREAIVDAAARINRYPEVYPTALAEAIAAHHRVPVDQVAVGAGGAGLIQQMLHLVARGRRRGEVLAAWRSFEGYPLIAEGMGVPLRRVPLRGYAHDLAAMAKAVRRRTKLVFLCSPNNPTGVPIRQDDLERFLARVPRRVFVVLDEVYRDFATDPATADGPATLPGHPNLIVLRSFSKSYGLAGLRVGYALGHPGPIAALRGVTMPFLVPETARAAAIAALAAEPEYVARRRAVTAERDRVTAALRAVGVDVPASEGNFVWLPLGARTAGFAAACRARGLQVHSFDGEGVRVTVGLPDSNDVLLEVARSGEFVRG</sequence>
<evidence type="ECO:0000256" key="4">
    <source>
        <dbReference type="RuleBase" id="RU000481"/>
    </source>
</evidence>
<evidence type="ECO:0000256" key="1">
    <source>
        <dbReference type="ARBA" id="ARBA00022576"/>
    </source>
</evidence>
<dbReference type="InterPro" id="IPR004839">
    <property type="entry name" value="Aminotransferase_I/II_large"/>
</dbReference>
<gene>
    <name evidence="7" type="ORF">ABUL08_09055</name>
    <name evidence="6" type="ORF">VK199_09010</name>
</gene>
<dbReference type="PROSITE" id="PS00105">
    <property type="entry name" value="AA_TRANSFER_CLASS_1"/>
    <property type="match status" value="1"/>
</dbReference>
<dbReference type="GO" id="GO:0030170">
    <property type="term" value="F:pyridoxal phosphate binding"/>
    <property type="evidence" value="ECO:0007669"/>
    <property type="project" value="InterPro"/>
</dbReference>
<comment type="similarity">
    <text evidence="4">Belongs to the class-I pyridoxal-phosphate-dependent aminotransferase family.</text>
</comment>
<dbReference type="PANTHER" id="PTHR43643">
    <property type="entry name" value="HISTIDINOL-PHOSPHATE AMINOTRANSFERASE 2"/>
    <property type="match status" value="1"/>
</dbReference>
<feature type="domain" description="Aminotransferase class I/classII large" evidence="5">
    <location>
        <begin position="11"/>
        <end position="319"/>
    </location>
</feature>
<dbReference type="InterPro" id="IPR050106">
    <property type="entry name" value="HistidinolP_aminotransfase"/>
</dbReference>
<dbReference type="EC" id="2.6.1.-" evidence="4"/>
<dbReference type="Pfam" id="PF00155">
    <property type="entry name" value="Aminotran_1_2"/>
    <property type="match status" value="1"/>
</dbReference>
<dbReference type="NCBIfam" id="NF002878">
    <property type="entry name" value="PRK03321.1"/>
    <property type="match status" value="1"/>
</dbReference>
<dbReference type="PANTHER" id="PTHR43643:SF3">
    <property type="entry name" value="HISTIDINOL-PHOSPHATE AMINOTRANSFERASE"/>
    <property type="match status" value="1"/>
</dbReference>
<evidence type="ECO:0000256" key="3">
    <source>
        <dbReference type="ARBA" id="ARBA00022898"/>
    </source>
</evidence>
<comment type="cofactor">
    <cofactor evidence="4">
        <name>pyridoxal 5'-phosphate</name>
        <dbReference type="ChEBI" id="CHEBI:597326"/>
    </cofactor>
</comment>
<dbReference type="InterPro" id="IPR024892">
    <property type="entry name" value="ArAT"/>
</dbReference>
<dbReference type="GO" id="GO:0008483">
    <property type="term" value="F:transaminase activity"/>
    <property type="evidence" value="ECO:0007669"/>
    <property type="project" value="UniProtKB-KW"/>
</dbReference>
<dbReference type="AlphaFoldDB" id="A0AAU7MD78"/>
<protein>
    <recommendedName>
        <fullName evidence="4">Aminotransferase</fullName>
        <ecNumber evidence="4">2.6.1.-</ecNumber>
    </recommendedName>
</protein>
<evidence type="ECO:0000313" key="7">
    <source>
        <dbReference type="EMBL" id="XCH76218.1"/>
    </source>
</evidence>
<dbReference type="InterPro" id="IPR015422">
    <property type="entry name" value="PyrdxlP-dep_Trfase_small"/>
</dbReference>
<accession>A0AAU7MD78</accession>
<keyword evidence="3" id="KW-0663">Pyridoxal phosphate</keyword>
<name>A0AAU7MD78_9ACTN</name>
<dbReference type="EMBL" id="CP157762">
    <property type="protein sequence ID" value="XBP95515.1"/>
    <property type="molecule type" value="Genomic_DNA"/>
</dbReference>
<dbReference type="Gene3D" id="3.90.1150.10">
    <property type="entry name" value="Aspartate Aminotransferase, domain 1"/>
    <property type="match status" value="1"/>
</dbReference>
<keyword evidence="1 4" id="KW-0032">Aminotransferase</keyword>
<dbReference type="Gene3D" id="3.40.640.10">
    <property type="entry name" value="Type I PLP-dependent aspartate aminotransferase-like (Major domain)"/>
    <property type="match status" value="1"/>
</dbReference>
<dbReference type="InterPro" id="IPR015424">
    <property type="entry name" value="PyrdxlP-dep_Trfase"/>
</dbReference>
<dbReference type="CDD" id="cd00609">
    <property type="entry name" value="AAT_like"/>
    <property type="match status" value="1"/>
</dbReference>
<evidence type="ECO:0000259" key="5">
    <source>
        <dbReference type="Pfam" id="PF00155"/>
    </source>
</evidence>
<dbReference type="RefSeq" id="WP_350936397.1">
    <property type="nucleotide sequence ID" value="NZ_CP157762.1"/>
</dbReference>
<dbReference type="EMBL" id="CP159342">
    <property type="protein sequence ID" value="XCH76218.1"/>
    <property type="molecule type" value="Genomic_DNA"/>
</dbReference>
<reference evidence="6" key="1">
    <citation type="submission" date="2024-01" db="EMBL/GenBank/DDBJ databases">
        <title>The genome sequence of Micromonospora mangrovi CCTCC AA 2012012.</title>
        <authorList>
            <person name="Gao J."/>
        </authorList>
    </citation>
    <scope>NUCLEOTIDE SEQUENCE</scope>
    <source>
        <strain evidence="6">CCTCC AA 2012012</strain>
    </source>
</reference>
<evidence type="ECO:0000313" key="6">
    <source>
        <dbReference type="EMBL" id="XBP95515.1"/>
    </source>
</evidence>
<evidence type="ECO:0000256" key="2">
    <source>
        <dbReference type="ARBA" id="ARBA00022679"/>
    </source>
</evidence>
<dbReference type="InterPro" id="IPR015421">
    <property type="entry name" value="PyrdxlP-dep_Trfase_major"/>
</dbReference>
<keyword evidence="2 4" id="KW-0808">Transferase</keyword>
<proteinExistence type="inferred from homology"/>
<dbReference type="InterPro" id="IPR004838">
    <property type="entry name" value="NHTrfase_class1_PyrdxlP-BS"/>
</dbReference>